<evidence type="ECO:0000313" key="1">
    <source>
        <dbReference type="EMBL" id="MFC4627089.1"/>
    </source>
</evidence>
<dbReference type="RefSeq" id="WP_377131842.1">
    <property type="nucleotide sequence ID" value="NZ_JBHSFI010000001.1"/>
</dbReference>
<name>A0ABV9H9P3_9MICO</name>
<protein>
    <submittedName>
        <fullName evidence="1">AAA family ATPase</fullName>
    </submittedName>
</protein>
<dbReference type="PRINTS" id="PR01100">
    <property type="entry name" value="SHIKIMTKNASE"/>
</dbReference>
<sequence length="175" mass="19197">MPTTTSRALTGTPRTRLVIVRGPSGSGKSTIARKLREQMGRGTALIEQDYVRRTLLWEKDTPGALNISLIDAAARHAIDAGYSVVVEGIMHEARYGDMLRGLVADHAGESAVVYLDVPFEETVRRHAGRPQATHFTPEEMARWWAPDDRLGLDHEIVLGADTTAEEAIDRLLGAL</sequence>
<dbReference type="Pfam" id="PF13671">
    <property type="entry name" value="AAA_33"/>
    <property type="match status" value="1"/>
</dbReference>
<dbReference type="Gene3D" id="3.40.50.300">
    <property type="entry name" value="P-loop containing nucleotide triphosphate hydrolases"/>
    <property type="match status" value="1"/>
</dbReference>
<comment type="caution">
    <text evidence="1">The sequence shown here is derived from an EMBL/GenBank/DDBJ whole genome shotgun (WGS) entry which is preliminary data.</text>
</comment>
<organism evidence="1 2">
    <name type="scientific">Promicromonospora alba</name>
    <dbReference type="NCBI Taxonomy" id="1616110"/>
    <lineage>
        <taxon>Bacteria</taxon>
        <taxon>Bacillati</taxon>
        <taxon>Actinomycetota</taxon>
        <taxon>Actinomycetes</taxon>
        <taxon>Micrococcales</taxon>
        <taxon>Promicromonosporaceae</taxon>
        <taxon>Promicromonospora</taxon>
    </lineage>
</organism>
<dbReference type="EMBL" id="JBHSFI010000001">
    <property type="protein sequence ID" value="MFC4627089.1"/>
    <property type="molecule type" value="Genomic_DNA"/>
</dbReference>
<proteinExistence type="predicted"/>
<dbReference type="NCBIfam" id="NF005255">
    <property type="entry name" value="PRK06762.2-2"/>
    <property type="match status" value="1"/>
</dbReference>
<gene>
    <name evidence="1" type="ORF">ACFO6V_02505</name>
</gene>
<dbReference type="InterPro" id="IPR027417">
    <property type="entry name" value="P-loop_NTPase"/>
</dbReference>
<keyword evidence="2" id="KW-1185">Reference proteome</keyword>
<dbReference type="Proteomes" id="UP001596011">
    <property type="component" value="Unassembled WGS sequence"/>
</dbReference>
<dbReference type="SUPFAM" id="SSF52540">
    <property type="entry name" value="P-loop containing nucleoside triphosphate hydrolases"/>
    <property type="match status" value="1"/>
</dbReference>
<accession>A0ABV9H9P3</accession>
<reference evidence="2" key="1">
    <citation type="journal article" date="2019" name="Int. J. Syst. Evol. Microbiol.">
        <title>The Global Catalogue of Microorganisms (GCM) 10K type strain sequencing project: providing services to taxonomists for standard genome sequencing and annotation.</title>
        <authorList>
            <consortium name="The Broad Institute Genomics Platform"/>
            <consortium name="The Broad Institute Genome Sequencing Center for Infectious Disease"/>
            <person name="Wu L."/>
            <person name="Ma J."/>
        </authorList>
    </citation>
    <scope>NUCLEOTIDE SEQUENCE [LARGE SCALE GENOMIC DNA]</scope>
    <source>
        <strain evidence="2">CCUG 42722</strain>
    </source>
</reference>
<evidence type="ECO:0000313" key="2">
    <source>
        <dbReference type="Proteomes" id="UP001596011"/>
    </source>
</evidence>